<accession>A0A645G990</accession>
<evidence type="ECO:0008006" key="2">
    <source>
        <dbReference type="Google" id="ProtNLM"/>
    </source>
</evidence>
<dbReference type="AlphaFoldDB" id="A0A645G990"/>
<reference evidence="1" key="1">
    <citation type="submission" date="2019-08" db="EMBL/GenBank/DDBJ databases">
        <authorList>
            <person name="Kucharzyk K."/>
            <person name="Murdoch R.W."/>
            <person name="Higgins S."/>
            <person name="Loffler F."/>
        </authorList>
    </citation>
    <scope>NUCLEOTIDE SEQUENCE</scope>
</reference>
<proteinExistence type="predicted"/>
<sequence length="120" mass="13550">MSVFDRMTAAIESLYEDTCTVYVYEPYLVGKLTKHRQKVIYTDIRCRLSFSSSPDNTQSDTAAATVQAIKLFLNPSYSVPPGCKIEVTHKGSKTEYSASGQPRLYASHQEIELTLFKEWA</sequence>
<name>A0A645G990_9ZZZZ</name>
<evidence type="ECO:0000313" key="1">
    <source>
        <dbReference type="EMBL" id="MPN22676.1"/>
    </source>
</evidence>
<protein>
    <recommendedName>
        <fullName evidence="2">Minor capsid protein</fullName>
    </recommendedName>
</protein>
<organism evidence="1">
    <name type="scientific">bioreactor metagenome</name>
    <dbReference type="NCBI Taxonomy" id="1076179"/>
    <lineage>
        <taxon>unclassified sequences</taxon>
        <taxon>metagenomes</taxon>
        <taxon>ecological metagenomes</taxon>
    </lineage>
</organism>
<comment type="caution">
    <text evidence="1">The sequence shown here is derived from an EMBL/GenBank/DDBJ whole genome shotgun (WGS) entry which is preliminary data.</text>
</comment>
<dbReference type="EMBL" id="VSSQ01070962">
    <property type="protein sequence ID" value="MPN22676.1"/>
    <property type="molecule type" value="Genomic_DNA"/>
</dbReference>
<gene>
    <name evidence="1" type="ORF">SDC9_170059</name>
</gene>